<protein>
    <recommendedName>
        <fullName evidence="1">HTH-type transcriptional repressor KstR2 C-terminal domain-containing protein</fullName>
    </recommendedName>
</protein>
<evidence type="ECO:0000313" key="2">
    <source>
        <dbReference type="EMBL" id="MDT0550585.1"/>
    </source>
</evidence>
<comment type="caution">
    <text evidence="2">The sequence shown here is derived from an EMBL/GenBank/DDBJ whole genome shotgun (WGS) entry which is preliminary data.</text>
</comment>
<keyword evidence="3" id="KW-1185">Reference proteome</keyword>
<dbReference type="Gene3D" id="1.10.357.10">
    <property type="entry name" value="Tetracycline Repressor, domain 2"/>
    <property type="match status" value="1"/>
</dbReference>
<gene>
    <name evidence="2" type="ORF">RND15_49365</name>
</gene>
<feature type="non-terminal residue" evidence="2">
    <location>
        <position position="1"/>
    </location>
</feature>
<dbReference type="InterPro" id="IPR041490">
    <property type="entry name" value="KstR2_TetR_C"/>
</dbReference>
<proteinExistence type="predicted"/>
<feature type="domain" description="HTH-type transcriptional repressor KstR2 C-terminal" evidence="1">
    <location>
        <begin position="3"/>
        <end position="64"/>
    </location>
</feature>
<evidence type="ECO:0000259" key="1">
    <source>
        <dbReference type="Pfam" id="PF17932"/>
    </source>
</evidence>
<reference evidence="2" key="1">
    <citation type="submission" date="2024-05" db="EMBL/GenBank/DDBJ databases">
        <title>30 novel species of actinomycetes from the DSMZ collection.</title>
        <authorList>
            <person name="Nouioui I."/>
        </authorList>
    </citation>
    <scope>NUCLEOTIDE SEQUENCE</scope>
    <source>
        <strain evidence="2">DSM 41529</strain>
    </source>
</reference>
<evidence type="ECO:0000313" key="3">
    <source>
        <dbReference type="Proteomes" id="UP001180754"/>
    </source>
</evidence>
<name>A0ABU2XZR3_9ACTN</name>
<dbReference type="EMBL" id="JAVRFD010000267">
    <property type="protein sequence ID" value="MDT0550585.1"/>
    <property type="molecule type" value="Genomic_DNA"/>
</dbReference>
<organism evidence="2 3">
    <name type="scientific">Streptomyces lonegramiae</name>
    <dbReference type="NCBI Taxonomy" id="3075524"/>
    <lineage>
        <taxon>Bacteria</taxon>
        <taxon>Bacillati</taxon>
        <taxon>Actinomycetota</taxon>
        <taxon>Actinomycetes</taxon>
        <taxon>Kitasatosporales</taxon>
        <taxon>Streptomycetaceae</taxon>
        <taxon>Streptomyces</taxon>
    </lineage>
</organism>
<accession>A0ABU2XZR3</accession>
<dbReference type="Proteomes" id="UP001180754">
    <property type="component" value="Unassembled WGS sequence"/>
</dbReference>
<dbReference type="Pfam" id="PF17932">
    <property type="entry name" value="TetR_C_24"/>
    <property type="match status" value="1"/>
</dbReference>
<sequence length="100" mass="11463">VGDRQLAQVYYNEINNLPDEDRRRLRRKQRLYLEEWVHLVDELREDLDDTEARVVVHAAIGAIQSPLFHNTGLADDQLRVLLTDSARAILSTSRAGAARL</sequence>